<dbReference type="AlphaFoldDB" id="X1UF70"/>
<comment type="caution">
    <text evidence="1">The sequence shown here is derived from an EMBL/GenBank/DDBJ whole genome shotgun (WGS) entry which is preliminary data.</text>
</comment>
<reference evidence="1" key="1">
    <citation type="journal article" date="2014" name="Front. Microbiol.">
        <title>High frequency of phylogenetically diverse reductive dehalogenase-homologous genes in deep subseafloor sedimentary metagenomes.</title>
        <authorList>
            <person name="Kawai M."/>
            <person name="Futagami T."/>
            <person name="Toyoda A."/>
            <person name="Takaki Y."/>
            <person name="Nishi S."/>
            <person name="Hori S."/>
            <person name="Arai W."/>
            <person name="Tsubouchi T."/>
            <person name="Morono Y."/>
            <person name="Uchiyama I."/>
            <person name="Ito T."/>
            <person name="Fujiyama A."/>
            <person name="Inagaki F."/>
            <person name="Takami H."/>
        </authorList>
    </citation>
    <scope>NUCLEOTIDE SEQUENCE</scope>
    <source>
        <strain evidence="1">Expedition CK06-06</strain>
    </source>
</reference>
<name>X1UF70_9ZZZZ</name>
<organism evidence="1">
    <name type="scientific">marine sediment metagenome</name>
    <dbReference type="NCBI Taxonomy" id="412755"/>
    <lineage>
        <taxon>unclassified sequences</taxon>
        <taxon>metagenomes</taxon>
        <taxon>ecological metagenomes</taxon>
    </lineage>
</organism>
<dbReference type="EMBL" id="BARW01023680">
    <property type="protein sequence ID" value="GAI98500.1"/>
    <property type="molecule type" value="Genomic_DNA"/>
</dbReference>
<evidence type="ECO:0000313" key="1">
    <source>
        <dbReference type="EMBL" id="GAI98500.1"/>
    </source>
</evidence>
<sequence length="256" mass="29138">MKIKISTGFSGVIATGSYQNARPSYTAEVEFEKEGTAKNEIVLALIDEYQKALQEICYRNFKQDEQTQTIERIQKERKDFRIYQGGFPSVTSILNWDADFWVTAIELQQYASQGQLIHAQVAEYIKTGEWRPVEKIDGTWSDLVVVKKGELQLPISGWSFPDFLKKYPVEKMVCGESITSKEHKFGGTPDIKVCYYGGKKTLADVKRTANKLKDFKQIAAYIIAEEENGESPYEQMMVIVLNDKTQQGFSKPIIST</sequence>
<accession>X1UF70</accession>
<gene>
    <name evidence="1" type="ORF">S12H4_39217</name>
</gene>
<feature type="non-terminal residue" evidence="1">
    <location>
        <position position="256"/>
    </location>
</feature>
<protein>
    <submittedName>
        <fullName evidence="1">Uncharacterized protein</fullName>
    </submittedName>
</protein>
<proteinExistence type="predicted"/>